<gene>
    <name evidence="1" type="ORF">SOMG_04602</name>
</gene>
<dbReference type="EMBL" id="CP115613">
    <property type="protein sequence ID" value="WBW75213.1"/>
    <property type="molecule type" value="Genomic_DNA"/>
</dbReference>
<keyword evidence="2" id="KW-1185">Reference proteome</keyword>
<dbReference type="SUPFAM" id="SSF48452">
    <property type="entry name" value="TPR-like"/>
    <property type="match status" value="1"/>
</dbReference>
<dbReference type="InterPro" id="IPR011990">
    <property type="entry name" value="TPR-like_helical_dom_sf"/>
</dbReference>
<dbReference type="AlphaFoldDB" id="A0AAF0AZK9"/>
<organism evidence="1 2">
    <name type="scientific">Schizosaccharomyces osmophilus</name>
    <dbReference type="NCBI Taxonomy" id="2545709"/>
    <lineage>
        <taxon>Eukaryota</taxon>
        <taxon>Fungi</taxon>
        <taxon>Dikarya</taxon>
        <taxon>Ascomycota</taxon>
        <taxon>Taphrinomycotina</taxon>
        <taxon>Schizosaccharomycetes</taxon>
        <taxon>Schizosaccharomycetales</taxon>
        <taxon>Schizosaccharomycetaceae</taxon>
        <taxon>Schizosaccharomyces</taxon>
    </lineage>
</organism>
<accession>A0AAF0AZK9</accession>
<reference evidence="1 2" key="1">
    <citation type="journal article" date="2023" name="G3 (Bethesda)">
        <title>A high-quality reference genome for the fission yeast Schizosaccharomyces osmophilus.</title>
        <authorList>
            <person name="Jia G.S."/>
            <person name="Zhang W.C."/>
            <person name="Liang Y."/>
            <person name="Liu X.H."/>
            <person name="Rhind N."/>
            <person name="Pidoux A."/>
            <person name="Brysch-Herzberg M."/>
            <person name="Du L.L."/>
        </authorList>
    </citation>
    <scope>NUCLEOTIDE SEQUENCE [LARGE SCALE GENOMIC DNA]</scope>
    <source>
        <strain evidence="1 2">CBS 15793</strain>
    </source>
</reference>
<sequence length="444" mass="50564">MSNSRREILREAAKAKKAKQQKPQTVDDVFEEAIEQEESGDRWRLDPEKCYRFYDKASKAYDEYLAAKPNDFDAWFNKARLYLNMVSNCDMLSSKSNQYLQSSIDLHQKALSLETNSEAYFNLAQTHKYLAENSTESGYEQLALPHIQAALDACMKCSVLQQEEFLQKKLELEQIFFSGTANIDFEKFHANVSQADEDSAVLLGEIAALAAGTSSFMDSDYENLSQLVQSVSEKYDVLKFMDWHLAREKRLVLSGQHSEQAWVNLLQVYDDRLSQLPELNLQNPLQASNAPTKPIHIQLLCDKADAFVDFAETLIQAHMQQSSTPSVEVLTRAWNIYGQAAKALKLASTYDGSRTRIWISRADLEIQRTNIPLAIAENSKSVLLNNAKVMYERAYKETQTRKTTRTFYEIVVKHEQLQTKLGIIPVTCLAVIPNEAKEDILESL</sequence>
<evidence type="ECO:0000313" key="1">
    <source>
        <dbReference type="EMBL" id="WBW75213.1"/>
    </source>
</evidence>
<name>A0AAF0AZK9_9SCHI</name>
<dbReference type="RefSeq" id="XP_056039456.1">
    <property type="nucleotide sequence ID" value="XM_056183383.1"/>
</dbReference>
<evidence type="ECO:0000313" key="2">
    <source>
        <dbReference type="Proteomes" id="UP001212411"/>
    </source>
</evidence>
<proteinExistence type="predicted"/>
<dbReference type="GeneID" id="80878072"/>
<dbReference type="KEGG" id="som:SOMG_04602"/>
<dbReference type="Gene3D" id="1.25.40.10">
    <property type="entry name" value="Tetratricopeptide repeat domain"/>
    <property type="match status" value="1"/>
</dbReference>
<dbReference type="Proteomes" id="UP001212411">
    <property type="component" value="Chromosome 3"/>
</dbReference>
<protein>
    <submittedName>
        <fullName evidence="1">TPR repeat protein</fullName>
    </submittedName>
</protein>